<feature type="transmembrane region" description="Helical" evidence="7">
    <location>
        <begin position="12"/>
        <end position="31"/>
    </location>
</feature>
<feature type="transmembrane region" description="Helical" evidence="7">
    <location>
        <begin position="43"/>
        <end position="62"/>
    </location>
</feature>
<dbReference type="Gene3D" id="3.30.240.20">
    <property type="entry name" value="bsu07140 like domains"/>
    <property type="match status" value="1"/>
</dbReference>
<comment type="similarity">
    <text evidence="2">Belongs to the UPF0702 family.</text>
</comment>
<dbReference type="Pfam" id="PF04239">
    <property type="entry name" value="DUF421"/>
    <property type="match status" value="1"/>
</dbReference>
<organism evidence="10 11">
    <name type="scientific">Paracoccus sphaerophysae</name>
    <dbReference type="NCBI Taxonomy" id="690417"/>
    <lineage>
        <taxon>Bacteria</taxon>
        <taxon>Pseudomonadati</taxon>
        <taxon>Pseudomonadota</taxon>
        <taxon>Alphaproteobacteria</taxon>
        <taxon>Rhodobacterales</taxon>
        <taxon>Paracoccaceae</taxon>
        <taxon>Paracoccus</taxon>
    </lineage>
</organism>
<protein>
    <submittedName>
        <fullName evidence="10">Membrane protein</fullName>
    </submittedName>
</protein>
<evidence type="ECO:0000256" key="3">
    <source>
        <dbReference type="ARBA" id="ARBA00022475"/>
    </source>
</evidence>
<feature type="domain" description="YetF-like N-terminal transmembrane" evidence="9">
    <location>
        <begin position="22"/>
        <end position="87"/>
    </location>
</feature>
<dbReference type="GO" id="GO:0005886">
    <property type="term" value="C:plasma membrane"/>
    <property type="evidence" value="ECO:0007669"/>
    <property type="project" value="UniProtKB-SubCell"/>
</dbReference>
<dbReference type="InterPro" id="IPR048454">
    <property type="entry name" value="YetF_N"/>
</dbReference>
<evidence type="ECO:0000256" key="6">
    <source>
        <dbReference type="ARBA" id="ARBA00023136"/>
    </source>
</evidence>
<dbReference type="AlphaFoldDB" id="A0A099EU80"/>
<reference evidence="10 11" key="2">
    <citation type="submission" date="2014-10" db="EMBL/GenBank/DDBJ databases">
        <title>Paracoccus sanguinis sp. nov., isolated from clinical specimens of New York State patients.</title>
        <authorList>
            <person name="Mingle L.A."/>
            <person name="Cole J.A."/>
            <person name="Lapierre P."/>
            <person name="Musser K.A."/>
        </authorList>
    </citation>
    <scope>NUCLEOTIDE SEQUENCE [LARGE SCALE GENOMIC DNA]</scope>
    <source>
        <strain evidence="10 11">HAMBI 3106</strain>
    </source>
</reference>
<accession>A0A099EU80</accession>
<dbReference type="Proteomes" id="UP000029917">
    <property type="component" value="Unassembled WGS sequence"/>
</dbReference>
<evidence type="ECO:0000259" key="8">
    <source>
        <dbReference type="Pfam" id="PF04239"/>
    </source>
</evidence>
<comment type="subcellular location">
    <subcellularLocation>
        <location evidence="1">Cell membrane</location>
        <topology evidence="1">Multi-pass membrane protein</topology>
    </subcellularLocation>
</comment>
<evidence type="ECO:0000256" key="5">
    <source>
        <dbReference type="ARBA" id="ARBA00022989"/>
    </source>
</evidence>
<feature type="transmembrane region" description="Helical" evidence="7">
    <location>
        <begin position="68"/>
        <end position="90"/>
    </location>
</feature>
<evidence type="ECO:0000313" key="11">
    <source>
        <dbReference type="Proteomes" id="UP000029917"/>
    </source>
</evidence>
<keyword evidence="6 7" id="KW-0472">Membrane</keyword>
<dbReference type="RefSeq" id="WP_036722539.1">
    <property type="nucleotide sequence ID" value="NZ_JRKS01000109.1"/>
</dbReference>
<feature type="domain" description="YetF C-terminal" evidence="8">
    <location>
        <begin position="92"/>
        <end position="160"/>
    </location>
</feature>
<evidence type="ECO:0000259" key="9">
    <source>
        <dbReference type="Pfam" id="PF20730"/>
    </source>
</evidence>
<dbReference type="InterPro" id="IPR007353">
    <property type="entry name" value="DUF421"/>
</dbReference>
<dbReference type="Pfam" id="PF20730">
    <property type="entry name" value="YetF_N"/>
    <property type="match status" value="1"/>
</dbReference>
<gene>
    <name evidence="10" type="ORF">IC63_16880</name>
</gene>
<comment type="caution">
    <text evidence="10">The sequence shown here is derived from an EMBL/GenBank/DDBJ whole genome shotgun (WGS) entry which is preliminary data.</text>
</comment>
<evidence type="ECO:0000256" key="7">
    <source>
        <dbReference type="SAM" id="Phobius"/>
    </source>
</evidence>
<dbReference type="PANTHER" id="PTHR34582">
    <property type="entry name" value="UPF0702 TRANSMEMBRANE PROTEIN YCAP"/>
    <property type="match status" value="1"/>
</dbReference>
<keyword evidence="3" id="KW-1003">Cell membrane</keyword>
<evidence type="ECO:0000256" key="4">
    <source>
        <dbReference type="ARBA" id="ARBA00022692"/>
    </source>
</evidence>
<dbReference type="InterPro" id="IPR023090">
    <property type="entry name" value="UPF0702_alpha/beta_dom_sf"/>
</dbReference>
<keyword evidence="4 7" id="KW-0812">Transmembrane</keyword>
<dbReference type="PANTHER" id="PTHR34582:SF6">
    <property type="entry name" value="UPF0702 TRANSMEMBRANE PROTEIN YCAP"/>
    <property type="match status" value="1"/>
</dbReference>
<evidence type="ECO:0000313" key="10">
    <source>
        <dbReference type="EMBL" id="KGJ01542.1"/>
    </source>
</evidence>
<keyword evidence="11" id="KW-1185">Reference proteome</keyword>
<reference evidence="10 11" key="1">
    <citation type="submission" date="2014-09" db="EMBL/GenBank/DDBJ databases">
        <authorList>
            <person name="McGinnis J.M."/>
            <person name="Wolfgang W.J."/>
        </authorList>
    </citation>
    <scope>NUCLEOTIDE SEQUENCE [LARGE SCALE GENOMIC DNA]</scope>
    <source>
        <strain evidence="10 11">HAMBI 3106</strain>
    </source>
</reference>
<sequence length="162" mass="17406">MSDPLIFDSWTGLGRILFAGAIGYGALVAMLRVSGKRTLSKMNAFDLIVTVALGSTLATVILNRSVPLAEGVLALALLICLQYAITWTSVRWTPVEGIVKSEPTLLLHGGCFREDAMRRQRVTRAEILAALRESGLESPGAARSVVLEKDGSLSVVPRKDGR</sequence>
<dbReference type="OrthoDB" id="9793799at2"/>
<evidence type="ECO:0000256" key="2">
    <source>
        <dbReference type="ARBA" id="ARBA00006448"/>
    </source>
</evidence>
<dbReference type="STRING" id="690417.IC63_16880"/>
<name>A0A099EU80_9RHOB</name>
<evidence type="ECO:0000256" key="1">
    <source>
        <dbReference type="ARBA" id="ARBA00004651"/>
    </source>
</evidence>
<proteinExistence type="inferred from homology"/>
<keyword evidence="5 7" id="KW-1133">Transmembrane helix</keyword>
<dbReference type="EMBL" id="JRKS01000109">
    <property type="protein sequence ID" value="KGJ01542.1"/>
    <property type="molecule type" value="Genomic_DNA"/>
</dbReference>